<protein>
    <submittedName>
        <fullName evidence="1">DUF6758 family protein</fullName>
    </submittedName>
</protein>
<reference evidence="2" key="1">
    <citation type="journal article" date="2019" name="Int. J. Syst. Evol. Microbiol.">
        <title>The Global Catalogue of Microorganisms (GCM) 10K type strain sequencing project: providing services to taxonomists for standard genome sequencing and annotation.</title>
        <authorList>
            <consortium name="The Broad Institute Genomics Platform"/>
            <consortium name="The Broad Institute Genome Sequencing Center for Infectious Disease"/>
            <person name="Wu L."/>
            <person name="Ma J."/>
        </authorList>
    </citation>
    <scope>NUCLEOTIDE SEQUENCE [LARGE SCALE GENOMIC DNA]</scope>
    <source>
        <strain evidence="2">CGMCC 1.12477</strain>
    </source>
</reference>
<proteinExistence type="predicted"/>
<dbReference type="EMBL" id="JBHUGD010000003">
    <property type="protein sequence ID" value="MFD1948221.1"/>
    <property type="molecule type" value="Genomic_DNA"/>
</dbReference>
<sequence length="209" mass="22054">MTLQAGCPRCRERFAADGPRECPAHGEQPPLWRPEVTSYDAFTAHLERAAGFPTYLPWPMGSGWRVSDFGVVAGDDGPAATVTCVSGTTGPDGRVDVLVVVEEPGIGLGGRCAGLEGTDPGPDFGHGPPTVRVRVGSQGVALWPVSTAGADVDLDRSVVAGEVTGRWLWLVLHPASAVLLLADEWWLRDVADDGPHLVEMPCEGPGPVW</sequence>
<comment type="caution">
    <text evidence="1">The sequence shown here is derived from an EMBL/GenBank/DDBJ whole genome shotgun (WGS) entry which is preliminary data.</text>
</comment>
<gene>
    <name evidence="1" type="ORF">ACFSDE_15570</name>
</gene>
<accession>A0ABW4TT60</accession>
<keyword evidence="2" id="KW-1185">Reference proteome</keyword>
<dbReference type="Pfam" id="PF20544">
    <property type="entry name" value="DUF6758"/>
    <property type="match status" value="1"/>
</dbReference>
<evidence type="ECO:0000313" key="2">
    <source>
        <dbReference type="Proteomes" id="UP001597351"/>
    </source>
</evidence>
<name>A0ABW4TT60_9ACTN</name>
<evidence type="ECO:0000313" key="1">
    <source>
        <dbReference type="EMBL" id="MFD1948221.1"/>
    </source>
</evidence>
<dbReference type="InterPro" id="IPR046646">
    <property type="entry name" value="DUF6758"/>
</dbReference>
<dbReference type="Proteomes" id="UP001597351">
    <property type="component" value="Unassembled WGS sequence"/>
</dbReference>
<dbReference type="RefSeq" id="WP_343920063.1">
    <property type="nucleotide sequence ID" value="NZ_BAAAJT010000002.1"/>
</dbReference>
<organism evidence="1 2">
    <name type="scientific">Nocardioides aestuarii</name>
    <dbReference type="NCBI Taxonomy" id="252231"/>
    <lineage>
        <taxon>Bacteria</taxon>
        <taxon>Bacillati</taxon>
        <taxon>Actinomycetota</taxon>
        <taxon>Actinomycetes</taxon>
        <taxon>Propionibacteriales</taxon>
        <taxon>Nocardioidaceae</taxon>
        <taxon>Nocardioides</taxon>
    </lineage>
</organism>